<evidence type="ECO:0000256" key="1">
    <source>
        <dbReference type="ARBA" id="ARBA00008842"/>
    </source>
</evidence>
<gene>
    <name evidence="11" type="ORF">GcC1_195024</name>
</gene>
<dbReference type="GO" id="GO:0005635">
    <property type="term" value="C:nuclear envelope"/>
    <property type="evidence" value="ECO:0007669"/>
    <property type="project" value="TreeGrafter"/>
</dbReference>
<dbReference type="PROSITE" id="PS50003">
    <property type="entry name" value="PH_DOMAIN"/>
    <property type="match status" value="1"/>
</dbReference>
<feature type="region of interest" description="Disordered" evidence="9">
    <location>
        <begin position="1"/>
        <end position="46"/>
    </location>
</feature>
<comment type="caution">
    <text evidence="11">The sequence shown here is derived from an EMBL/GenBank/DDBJ whole genome shotgun (WGS) entry which is preliminary data.</text>
</comment>
<dbReference type="PANTHER" id="PTHR10972">
    <property type="entry name" value="OXYSTEROL-BINDING PROTEIN-RELATED"/>
    <property type="match status" value="1"/>
</dbReference>
<dbReference type="GO" id="GO:0005829">
    <property type="term" value="C:cytosol"/>
    <property type="evidence" value="ECO:0007669"/>
    <property type="project" value="TreeGrafter"/>
</dbReference>
<dbReference type="GO" id="GO:0030011">
    <property type="term" value="P:maintenance of cell polarity"/>
    <property type="evidence" value="ECO:0007669"/>
    <property type="project" value="TreeGrafter"/>
</dbReference>
<dbReference type="PROSITE" id="PS50297">
    <property type="entry name" value="ANK_REP_REGION"/>
    <property type="match status" value="2"/>
</dbReference>
<dbReference type="InterPro" id="IPR036770">
    <property type="entry name" value="Ankyrin_rpt-contain_sf"/>
</dbReference>
<dbReference type="FunFam" id="2.40.160.120:FF:000008">
    <property type="entry name" value="Oxysterol binding protein (Osh1)"/>
    <property type="match status" value="1"/>
</dbReference>
<feature type="coiled-coil region" evidence="8">
    <location>
        <begin position="690"/>
        <end position="717"/>
    </location>
</feature>
<feature type="compositionally biased region" description="Basic and acidic residues" evidence="9">
    <location>
        <begin position="34"/>
        <end position="45"/>
    </location>
</feature>
<dbReference type="FunFam" id="1.25.40.20:FF:000281">
    <property type="entry name" value="Oxysterol binding protein (Osh1)"/>
    <property type="match status" value="1"/>
</dbReference>
<dbReference type="GO" id="GO:0032934">
    <property type="term" value="F:sterol binding"/>
    <property type="evidence" value="ECO:0007669"/>
    <property type="project" value="TreeGrafter"/>
</dbReference>
<evidence type="ECO:0000313" key="11">
    <source>
        <dbReference type="EMBL" id="RKF56678.1"/>
    </source>
</evidence>
<evidence type="ECO:0000256" key="4">
    <source>
        <dbReference type="ARBA" id="ARBA00023055"/>
    </source>
</evidence>
<dbReference type="InterPro" id="IPR037239">
    <property type="entry name" value="OSBP_sf"/>
</dbReference>
<dbReference type="InterPro" id="IPR000648">
    <property type="entry name" value="Oxysterol-bd"/>
</dbReference>
<dbReference type="GO" id="GO:0097038">
    <property type="term" value="C:perinuclear endoplasmic reticulum"/>
    <property type="evidence" value="ECO:0007669"/>
    <property type="project" value="TreeGrafter"/>
</dbReference>
<dbReference type="Pfam" id="PF00169">
    <property type="entry name" value="PH"/>
    <property type="match status" value="1"/>
</dbReference>
<dbReference type="GO" id="GO:0005886">
    <property type="term" value="C:plasma membrane"/>
    <property type="evidence" value="ECO:0007669"/>
    <property type="project" value="TreeGrafter"/>
</dbReference>
<feature type="repeat" description="ANK" evidence="6">
    <location>
        <begin position="181"/>
        <end position="203"/>
    </location>
</feature>
<accession>A0A420HH09</accession>
<feature type="region of interest" description="Disordered" evidence="9">
    <location>
        <begin position="569"/>
        <end position="589"/>
    </location>
</feature>
<dbReference type="SMART" id="SM00248">
    <property type="entry name" value="ANK"/>
    <property type="match status" value="3"/>
</dbReference>
<dbReference type="Pfam" id="PF01237">
    <property type="entry name" value="Oxysterol_BP"/>
    <property type="match status" value="1"/>
</dbReference>
<evidence type="ECO:0000256" key="9">
    <source>
        <dbReference type="SAM" id="MobiDB-lite"/>
    </source>
</evidence>
<dbReference type="Gene3D" id="3.30.70.3490">
    <property type="match status" value="1"/>
</dbReference>
<dbReference type="EMBL" id="MCBR01019506">
    <property type="protein sequence ID" value="RKF56678.1"/>
    <property type="molecule type" value="Genomic_DNA"/>
</dbReference>
<dbReference type="InterPro" id="IPR002110">
    <property type="entry name" value="Ankyrin_rpt"/>
</dbReference>
<sequence length="1265" mass="143077">MSDSGETSHKRSLSTAISFLRRKEGKDDDEFSDEGSHTSKPETRHLSISVPNLGFRGYNHKLSSGTSSLMRPSSNLSNASFKITPQTAPTQEKAFNIEQTVKKFRLFEALRNGDTAYISKAIRESDVYHSKSYNIQSSDPHFYLENTTILHLAIQCAELPVIEYVISNSSGTIDINTRDKDGNTPLHLAALQARTQAVRLLLKQPGINDSLANFQGKTPLDLARTPDIFQELQLARSLFVESKIRHVHELVSQGDYKTLSSVLQEPRVQTVLDINGGEFVSDPVTLESGGTLLHEAARKKDTALIQVLFLHGADPFRRDQKGKLPQDVTRDDNTRAMLKRSPAAVAAQRGIQEKAVLGSASHRNKNNISAIDAVTEKESREMKGYLKKWTNYRKGYQLRWFVLEDGVLSYYKYQEDAGSACRGAINMKIAKLHMDPTEKTRFDLLGKSSVKYNLKANHEVEAKRWFWALNNSIQWTKDQAREEVKQRQRSAELLRAAKVDNPSSNTTKELISEIGSETVNNTDPRRNSIQGNRLISLTTKKQKSLFGNGHLAGEDEIALTGSYEASYVGENGKPQNSGYKSRLDNVDDDDDNCDDTYSDCRTSSSKDAYDITAQSATLQLEVIGQINSALQFEQEKNPELPISDQSVLSVTQTFDSVIKNLQGLLCDLVKISKDRDAHWQYRIDREVDMRRMWEENMANFAQEQEMLEAKFGKAEEKRRLTKRALREVIENSSALENKSESNKEIGFAKSPTRSLLDKTEKINSIELKLNNESENEKRPSPRRFDTSKHSIRANTILADVGGLSESESDDEFFDAVDAGEVVVAPKLLPPSSSKLSEDDAEKHVSVLNEGLDISPSFKGYEDGIRKRLRLDTDDRPKISLWGILKSMIGKDMTKMTLPVSFNEPTSLLQRCAEDLEYADLLDIACSREEATERMVYVAAFAASEYASTIGRVAKPFNPLLGETFEYVRPDKNYRFFMEQVSHHPPIGAAWVESSRWTYWGESAVKSKFYGKSFDINPLGTWFLKLKASNGAEELYTWKKVTTSVIGIITGSPTVENYGPMEIKNWNTGETCSMEFKSRGWKISSAYQLGGHVKDANGKTCYSIGGRWNNKIYARLTPGYEATVEEPKSNSDDSNKAFLVWEVNSRPADIPFNLTSFCVTLNDDNPKLLSWLPPTDSRLRPDQRAMEDGRYDEAAIEKNRVEEKQRAKRRLREEKGEEFIPHWFSKSKCLVTGEDYWKFNGKYWEEREKVVEGKAWVDCERIFEVD</sequence>
<evidence type="ECO:0000256" key="8">
    <source>
        <dbReference type="SAM" id="Coils"/>
    </source>
</evidence>
<organism evidence="11 12">
    <name type="scientific">Golovinomyces cichoracearum</name>
    <dbReference type="NCBI Taxonomy" id="62708"/>
    <lineage>
        <taxon>Eukaryota</taxon>
        <taxon>Fungi</taxon>
        <taxon>Dikarya</taxon>
        <taxon>Ascomycota</taxon>
        <taxon>Pezizomycotina</taxon>
        <taxon>Leotiomycetes</taxon>
        <taxon>Erysiphales</taxon>
        <taxon>Erysiphaceae</taxon>
        <taxon>Golovinomyces</taxon>
    </lineage>
</organism>
<dbReference type="InterPro" id="IPR011993">
    <property type="entry name" value="PH-like_dom_sf"/>
</dbReference>
<dbReference type="SUPFAM" id="SSF50729">
    <property type="entry name" value="PH domain-like"/>
    <property type="match status" value="1"/>
</dbReference>
<dbReference type="Gene3D" id="2.30.29.30">
    <property type="entry name" value="Pleckstrin-homology domain (PH domain)/Phosphotyrosine-binding domain (PTB)"/>
    <property type="match status" value="1"/>
</dbReference>
<feature type="domain" description="PH" evidence="10">
    <location>
        <begin position="379"/>
        <end position="474"/>
    </location>
</feature>
<reference evidence="11 12" key="1">
    <citation type="journal article" date="2018" name="BMC Genomics">
        <title>Comparative genome analyses reveal sequence features reflecting distinct modes of host-adaptation between dicot and monocot powdery mildew.</title>
        <authorList>
            <person name="Wu Y."/>
            <person name="Ma X."/>
            <person name="Pan Z."/>
            <person name="Kale S.D."/>
            <person name="Song Y."/>
            <person name="King H."/>
            <person name="Zhang Q."/>
            <person name="Presley C."/>
            <person name="Deng X."/>
            <person name="Wei C.I."/>
            <person name="Xiao S."/>
        </authorList>
    </citation>
    <scope>NUCLEOTIDE SEQUENCE [LARGE SCALE GENOMIC DNA]</scope>
    <source>
        <strain evidence="11">UCSC1</strain>
    </source>
</reference>
<evidence type="ECO:0000256" key="7">
    <source>
        <dbReference type="RuleBase" id="RU003844"/>
    </source>
</evidence>
<dbReference type="GO" id="GO:0034727">
    <property type="term" value="P:piecemeal microautophagy of the nucleus"/>
    <property type="evidence" value="ECO:0007669"/>
    <property type="project" value="TreeGrafter"/>
</dbReference>
<dbReference type="Gene3D" id="1.25.40.20">
    <property type="entry name" value="Ankyrin repeat-containing domain"/>
    <property type="match status" value="2"/>
</dbReference>
<evidence type="ECO:0000256" key="6">
    <source>
        <dbReference type="PROSITE-ProRule" id="PRU00023"/>
    </source>
</evidence>
<dbReference type="GO" id="GO:0006887">
    <property type="term" value="P:exocytosis"/>
    <property type="evidence" value="ECO:0007669"/>
    <property type="project" value="TreeGrafter"/>
</dbReference>
<dbReference type="Proteomes" id="UP000285405">
    <property type="component" value="Unassembled WGS sequence"/>
</dbReference>
<dbReference type="FunFam" id="2.30.29.30:FF:000061">
    <property type="entry name" value="Oxysterol binding protein 1"/>
    <property type="match status" value="1"/>
</dbReference>
<keyword evidence="3" id="KW-0597">Phosphoprotein</keyword>
<dbReference type="GO" id="GO:0006897">
    <property type="term" value="P:endocytosis"/>
    <property type="evidence" value="ECO:0007669"/>
    <property type="project" value="TreeGrafter"/>
</dbReference>
<keyword evidence="4" id="KW-0445">Lipid transport</keyword>
<dbReference type="PANTHER" id="PTHR10972:SF205">
    <property type="entry name" value="OXYSTEROL-BINDING PROTEIN 1"/>
    <property type="match status" value="1"/>
</dbReference>
<dbReference type="InterPro" id="IPR001849">
    <property type="entry name" value="PH_domain"/>
</dbReference>
<protein>
    <submittedName>
        <fullName evidence="11">Oxysterol-binding protein-like protein 1</fullName>
    </submittedName>
</protein>
<keyword evidence="6" id="KW-0040">ANK repeat</keyword>
<comment type="similarity">
    <text evidence="1 7">Belongs to the OSBP family.</text>
</comment>
<keyword evidence="5" id="KW-0446">Lipid-binding</keyword>
<keyword evidence="8" id="KW-0175">Coiled coil</keyword>
<dbReference type="FunFam" id="3.30.70.3490:FF:000010">
    <property type="entry name" value="Oxysterol binding protein (Osh1)"/>
    <property type="match status" value="1"/>
</dbReference>
<feature type="repeat" description="ANK" evidence="6">
    <location>
        <begin position="288"/>
        <end position="320"/>
    </location>
</feature>
<evidence type="ECO:0000259" key="10">
    <source>
        <dbReference type="PROSITE" id="PS50003"/>
    </source>
</evidence>
<dbReference type="AlphaFoldDB" id="A0A420HH09"/>
<proteinExistence type="inferred from homology"/>
<dbReference type="SUPFAM" id="SSF144000">
    <property type="entry name" value="Oxysterol-binding protein-like"/>
    <property type="match status" value="1"/>
</dbReference>
<dbReference type="PROSITE" id="PS01013">
    <property type="entry name" value="OSBP"/>
    <property type="match status" value="1"/>
</dbReference>
<keyword evidence="2" id="KW-0813">Transport</keyword>
<name>A0A420HH09_9PEZI</name>
<dbReference type="CDD" id="cd13292">
    <property type="entry name" value="PH_Osh1p_Osh2p_yeast"/>
    <property type="match status" value="1"/>
</dbReference>
<dbReference type="PROSITE" id="PS50088">
    <property type="entry name" value="ANK_REPEAT"/>
    <property type="match status" value="2"/>
</dbReference>
<dbReference type="SUPFAM" id="SSF48403">
    <property type="entry name" value="Ankyrin repeat"/>
    <property type="match status" value="1"/>
</dbReference>
<dbReference type="OrthoDB" id="1854502at2759"/>
<evidence type="ECO:0000256" key="3">
    <source>
        <dbReference type="ARBA" id="ARBA00022553"/>
    </source>
</evidence>
<dbReference type="InterPro" id="IPR018494">
    <property type="entry name" value="Oxysterol-bd_CS"/>
</dbReference>
<dbReference type="GO" id="GO:0006869">
    <property type="term" value="P:lipid transport"/>
    <property type="evidence" value="ECO:0007669"/>
    <property type="project" value="UniProtKB-KW"/>
</dbReference>
<evidence type="ECO:0000313" key="12">
    <source>
        <dbReference type="Proteomes" id="UP000285405"/>
    </source>
</evidence>
<dbReference type="SMART" id="SM00233">
    <property type="entry name" value="PH"/>
    <property type="match status" value="1"/>
</dbReference>
<evidence type="ECO:0000256" key="5">
    <source>
        <dbReference type="ARBA" id="ARBA00023121"/>
    </source>
</evidence>
<dbReference type="Gene3D" id="2.40.160.120">
    <property type="match status" value="1"/>
</dbReference>
<dbReference type="Pfam" id="PF13857">
    <property type="entry name" value="Ank_5"/>
    <property type="match status" value="1"/>
</dbReference>
<feature type="region of interest" description="Disordered" evidence="9">
    <location>
        <begin position="768"/>
        <end position="787"/>
    </location>
</feature>
<evidence type="ECO:0000256" key="2">
    <source>
        <dbReference type="ARBA" id="ARBA00022448"/>
    </source>
</evidence>